<evidence type="ECO:0000313" key="2">
    <source>
        <dbReference type="EMBL" id="GAA3954608.1"/>
    </source>
</evidence>
<proteinExistence type="predicted"/>
<organism evidence="2 3">
    <name type="scientific">Gordonia caeni</name>
    <dbReference type="NCBI Taxonomy" id="1007097"/>
    <lineage>
        <taxon>Bacteria</taxon>
        <taxon>Bacillati</taxon>
        <taxon>Actinomycetota</taxon>
        <taxon>Actinomycetes</taxon>
        <taxon>Mycobacteriales</taxon>
        <taxon>Gordoniaceae</taxon>
        <taxon>Gordonia</taxon>
    </lineage>
</organism>
<feature type="region of interest" description="Disordered" evidence="1">
    <location>
        <begin position="1"/>
        <end position="23"/>
    </location>
</feature>
<gene>
    <name evidence="2" type="ORF">GCM10022231_11320</name>
</gene>
<dbReference type="Proteomes" id="UP001418444">
    <property type="component" value="Unassembled WGS sequence"/>
</dbReference>
<keyword evidence="3" id="KW-1185">Reference proteome</keyword>
<evidence type="ECO:0000313" key="3">
    <source>
        <dbReference type="Proteomes" id="UP001418444"/>
    </source>
</evidence>
<name>A0ABP7NW04_9ACTN</name>
<dbReference type="EMBL" id="BAAAZW010000003">
    <property type="protein sequence ID" value="GAA3954608.1"/>
    <property type="molecule type" value="Genomic_DNA"/>
</dbReference>
<protein>
    <recommendedName>
        <fullName evidence="4">Integrase catalytic domain-containing protein</fullName>
    </recommendedName>
</protein>
<evidence type="ECO:0000256" key="1">
    <source>
        <dbReference type="SAM" id="MobiDB-lite"/>
    </source>
</evidence>
<evidence type="ECO:0008006" key="4">
    <source>
        <dbReference type="Google" id="ProtNLM"/>
    </source>
</evidence>
<sequence length="102" mass="11726">MFGKKRGNNGKRPGPPIHDDLVQRKFSTDDVNQLWLTDITEHRTDEGKLYLCAVKDVFVHRRLEPPPQVWRRSSLSLQRYWSLMRAPYAPAAPTLSAPIASQ</sequence>
<accession>A0ABP7NW04</accession>
<comment type="caution">
    <text evidence="2">The sequence shown here is derived from an EMBL/GenBank/DDBJ whole genome shotgun (WGS) entry which is preliminary data.</text>
</comment>
<reference evidence="3" key="1">
    <citation type="journal article" date="2019" name="Int. J. Syst. Evol. Microbiol.">
        <title>The Global Catalogue of Microorganisms (GCM) 10K type strain sequencing project: providing services to taxonomists for standard genome sequencing and annotation.</title>
        <authorList>
            <consortium name="The Broad Institute Genomics Platform"/>
            <consortium name="The Broad Institute Genome Sequencing Center for Infectious Disease"/>
            <person name="Wu L."/>
            <person name="Ma J."/>
        </authorList>
    </citation>
    <scope>NUCLEOTIDE SEQUENCE [LARGE SCALE GENOMIC DNA]</scope>
    <source>
        <strain evidence="3">JCM 16923</strain>
    </source>
</reference>